<dbReference type="EMBL" id="GL636345">
    <property type="protein sequence ID" value="EFW11141.1"/>
    <property type="molecule type" value="Genomic_DNA"/>
</dbReference>
<dbReference type="Proteomes" id="UP000013568">
    <property type="component" value="Unassembled WGS sequence"/>
</dbReference>
<evidence type="ECO:0000313" key="1">
    <source>
        <dbReference type="EMBL" id="EFW11141.1"/>
    </source>
</evidence>
<dbReference type="HOGENOM" id="CLU_3001373_0_0_6"/>
<protein>
    <submittedName>
        <fullName evidence="1">Uncharacterized protein</fullName>
    </submittedName>
</protein>
<feature type="non-terminal residue" evidence="1">
    <location>
        <position position="57"/>
    </location>
</feature>
<reference evidence="2" key="1">
    <citation type="journal article" date="2011" name="Genome Biol. Evol.">
        <title>Massive genomic decay in Serratia symbiotica, a recently evolved symbiont of aphids.</title>
        <authorList>
            <person name="Burke G.R."/>
            <person name="Moran N.A."/>
        </authorList>
    </citation>
    <scope>NUCLEOTIDE SEQUENCE [LARGE SCALE GENOMIC DNA]</scope>
    <source>
        <strain evidence="2">Tucson</strain>
    </source>
</reference>
<accession>E9CQM9</accession>
<sequence length="57" mass="6409">MGRLLIINIYPPSSRYPFSAILVLQDKTSGKVGFEFNSNGKNVNFLLVDKLLDFAFV</sequence>
<gene>
    <name evidence="1" type="ORF">SSYM_0199</name>
</gene>
<name>E9CQM9_9GAMM</name>
<organism evidence="1 2">
    <name type="scientific">Serratia symbiotica str. Tucson</name>
    <dbReference type="NCBI Taxonomy" id="914128"/>
    <lineage>
        <taxon>Bacteria</taxon>
        <taxon>Pseudomonadati</taxon>
        <taxon>Pseudomonadota</taxon>
        <taxon>Gammaproteobacteria</taxon>
        <taxon>Enterobacterales</taxon>
        <taxon>Yersiniaceae</taxon>
        <taxon>Serratia</taxon>
        <taxon>Serratia symbiotica</taxon>
    </lineage>
</organism>
<dbReference type="AlphaFoldDB" id="E9CQM9"/>
<keyword evidence="2" id="KW-1185">Reference proteome</keyword>
<proteinExistence type="predicted"/>
<evidence type="ECO:0000313" key="2">
    <source>
        <dbReference type="Proteomes" id="UP000013568"/>
    </source>
</evidence>